<accession>A0A1L7CQ80</accession>
<evidence type="ECO:0000313" key="3">
    <source>
        <dbReference type="Proteomes" id="UP000185434"/>
    </source>
</evidence>
<dbReference type="AlphaFoldDB" id="A0A1L7CQ80"/>
<protein>
    <recommendedName>
        <fullName evidence="4">DUF5129 domain-containing protein</fullName>
    </recommendedName>
</protein>
<keyword evidence="1" id="KW-0175">Coiled coil</keyword>
<name>A0A1L7CQ80_9CORY</name>
<dbReference type="Proteomes" id="UP000185434">
    <property type="component" value="Chromosome"/>
</dbReference>
<dbReference type="EMBL" id="CP009247">
    <property type="protein sequence ID" value="APT87987.1"/>
    <property type="molecule type" value="Genomic_DNA"/>
</dbReference>
<proteinExistence type="predicted"/>
<dbReference type="OrthoDB" id="4423347at2"/>
<organism evidence="2 3">
    <name type="scientific">Corynebacterium frankenforstense DSM 45800</name>
    <dbReference type="NCBI Taxonomy" id="1437875"/>
    <lineage>
        <taxon>Bacteria</taxon>
        <taxon>Bacillati</taxon>
        <taxon>Actinomycetota</taxon>
        <taxon>Actinomycetes</taxon>
        <taxon>Mycobacteriales</taxon>
        <taxon>Corynebacteriaceae</taxon>
        <taxon>Corynebacterium</taxon>
    </lineage>
</organism>
<keyword evidence="3" id="KW-1185">Reference proteome</keyword>
<reference evidence="2" key="1">
    <citation type="submission" date="2014-08" db="EMBL/GenBank/DDBJ databases">
        <title>Complete genome sequence of Corynebacterium frankenforstense ST18(T) (=DSM 45800(T)), isolated from raw cow milk.</title>
        <authorList>
            <person name="Ruckert C."/>
            <person name="Albersmeier A."/>
            <person name="Winkler A."/>
            <person name="Lipski A."/>
            <person name="Kalinowski J."/>
        </authorList>
    </citation>
    <scope>NUCLEOTIDE SEQUENCE [LARGE SCALE GENOMIC DNA]</scope>
    <source>
        <strain evidence="2">ST18</strain>
    </source>
</reference>
<evidence type="ECO:0008006" key="4">
    <source>
        <dbReference type="Google" id="ProtNLM"/>
    </source>
</evidence>
<feature type="coiled-coil region" evidence="1">
    <location>
        <begin position="177"/>
        <end position="204"/>
    </location>
</feature>
<evidence type="ECO:0000313" key="2">
    <source>
        <dbReference type="EMBL" id="APT87987.1"/>
    </source>
</evidence>
<dbReference type="KEGG" id="cfk:CFRA_00255"/>
<gene>
    <name evidence="2" type="ORF">CFRA_00255</name>
</gene>
<evidence type="ECO:0000256" key="1">
    <source>
        <dbReference type="SAM" id="Coils"/>
    </source>
</evidence>
<sequence length="457" mass="49725">MHAEVSDPDDVLSDEEERGIVADAVRIHAPEVVRELRYLVFAKNDSNVNDTVENYLRDNEPDLIGEDHFADGVLIVGVGLDPRQAFVFAGEDVADELRLRSDDDHLDTSIDAIKPGVEDGNLRGGLFAGAHEAADAEAAGESAYESAREDRTVGVTLGSAGGGIGGMTAAGLFIAGRNKRARALAQARAELDLLTREYGELAGRLDAIDVRAHSLTSPLVDATLRRQWEEVRDRFLSLHDDVDRLGALQLTTPARPGAGGSRAQEADKALYERRGEITEAARAVRRVSYAEDNIDRLFRMENGDVTVRREELQALREDIVAAQVEVKDAGSGLYRELQTLRERAEWMDSDLATGGHGDAAFLDAYLRLLGDYRTALAQLKEEKFDDVDADEATELRAPAIYEPDYRPGYGVYNFVPFWTMAAWHTSNAQTQAQTGTSGAVNTSFSSGFSGAGGSSSF</sequence>